<dbReference type="Proteomes" id="UP000681720">
    <property type="component" value="Unassembled WGS sequence"/>
</dbReference>
<evidence type="ECO:0000313" key="9">
    <source>
        <dbReference type="Proteomes" id="UP000681967"/>
    </source>
</evidence>
<name>A0A8S3GZC7_9BILA</name>
<sequence>DLKHRRIRFVGNAVQRIREDYLRILRYFRFFGRFAHDNAAHDEDSLRAIRDNVDGLKNIAGERLWMELKRIAEGRNAGPTLKTML</sequence>
<keyword evidence="3" id="KW-0548">Nucleotidyltransferase</keyword>
<evidence type="ECO:0000256" key="4">
    <source>
        <dbReference type="ARBA" id="ARBA00022723"/>
    </source>
</evidence>
<dbReference type="GO" id="GO:1990180">
    <property type="term" value="P:mitochondrial tRNA 3'-end processing"/>
    <property type="evidence" value="ECO:0007669"/>
    <property type="project" value="TreeGrafter"/>
</dbReference>
<dbReference type="InterPro" id="IPR032828">
    <property type="entry name" value="PolyA_RNA-bd"/>
</dbReference>
<dbReference type="GO" id="GO:0000049">
    <property type="term" value="F:tRNA binding"/>
    <property type="evidence" value="ECO:0007669"/>
    <property type="project" value="TreeGrafter"/>
</dbReference>
<dbReference type="Gene3D" id="1.10.3090.10">
    <property type="entry name" value="cca-adding enzyme, domain 2"/>
    <property type="match status" value="1"/>
</dbReference>
<feature type="non-terminal residue" evidence="8">
    <location>
        <position position="85"/>
    </location>
</feature>
<evidence type="ECO:0000256" key="2">
    <source>
        <dbReference type="ARBA" id="ARBA00022694"/>
    </source>
</evidence>
<dbReference type="GO" id="GO:0005739">
    <property type="term" value="C:mitochondrion"/>
    <property type="evidence" value="ECO:0007669"/>
    <property type="project" value="TreeGrafter"/>
</dbReference>
<reference evidence="8" key="1">
    <citation type="submission" date="2021-02" db="EMBL/GenBank/DDBJ databases">
        <authorList>
            <person name="Nowell W R."/>
        </authorList>
    </citation>
    <scope>NUCLEOTIDE SEQUENCE</scope>
</reference>
<dbReference type="EMBL" id="CAJOBH010286185">
    <property type="protein sequence ID" value="CAF5175482.1"/>
    <property type="molecule type" value="Genomic_DNA"/>
</dbReference>
<evidence type="ECO:0000313" key="8">
    <source>
        <dbReference type="EMBL" id="CAF5175482.1"/>
    </source>
</evidence>
<dbReference type="PANTHER" id="PTHR46173:SF1">
    <property type="entry name" value="CCA TRNA NUCLEOTIDYLTRANSFERASE 1, MITOCHONDRIAL"/>
    <property type="match status" value="1"/>
</dbReference>
<evidence type="ECO:0000256" key="3">
    <source>
        <dbReference type="ARBA" id="ARBA00022695"/>
    </source>
</evidence>
<evidence type="ECO:0000259" key="6">
    <source>
        <dbReference type="Pfam" id="PF12627"/>
    </source>
</evidence>
<dbReference type="InterPro" id="IPR050264">
    <property type="entry name" value="Bact_CCA-adding_enz_type3_sf"/>
</dbReference>
<proteinExistence type="predicted"/>
<feature type="non-terminal residue" evidence="8">
    <location>
        <position position="1"/>
    </location>
</feature>
<feature type="domain" description="tRNA nucleotidyltransferase/poly(A) polymerase RNA and SrmB- binding" evidence="6">
    <location>
        <begin position="42"/>
        <end position="84"/>
    </location>
</feature>
<dbReference type="EMBL" id="CAJOBJ010021361">
    <property type="protein sequence ID" value="CAF4216844.1"/>
    <property type="molecule type" value="Genomic_DNA"/>
</dbReference>
<evidence type="ECO:0000256" key="5">
    <source>
        <dbReference type="ARBA" id="ARBA00022842"/>
    </source>
</evidence>
<dbReference type="SUPFAM" id="SSF81891">
    <property type="entry name" value="Poly A polymerase C-terminal region-like"/>
    <property type="match status" value="1"/>
</dbReference>
<keyword evidence="3" id="KW-0808">Transferase</keyword>
<dbReference type="Pfam" id="PF12627">
    <property type="entry name" value="PolyA_pol_RNAbd"/>
    <property type="match status" value="1"/>
</dbReference>
<gene>
    <name evidence="8" type="ORF">BYL167_LOCUS78120</name>
    <name evidence="7" type="ORF">GIL414_LOCUS22220</name>
</gene>
<dbReference type="AlphaFoldDB" id="A0A8S3GZC7"/>
<protein>
    <recommendedName>
        <fullName evidence="6">tRNA nucleotidyltransferase/poly(A) polymerase RNA and SrmB- binding domain-containing protein</fullName>
    </recommendedName>
</protein>
<dbReference type="GO" id="GO:0046872">
    <property type="term" value="F:metal ion binding"/>
    <property type="evidence" value="ECO:0007669"/>
    <property type="project" value="UniProtKB-KW"/>
</dbReference>
<dbReference type="GO" id="GO:0001680">
    <property type="term" value="P:tRNA 3'-terminal CCA addition"/>
    <property type="evidence" value="ECO:0007669"/>
    <property type="project" value="TreeGrafter"/>
</dbReference>
<organism evidence="8 9">
    <name type="scientific">Rotaria magnacalcarata</name>
    <dbReference type="NCBI Taxonomy" id="392030"/>
    <lineage>
        <taxon>Eukaryota</taxon>
        <taxon>Metazoa</taxon>
        <taxon>Spiralia</taxon>
        <taxon>Gnathifera</taxon>
        <taxon>Rotifera</taxon>
        <taxon>Eurotatoria</taxon>
        <taxon>Bdelloidea</taxon>
        <taxon>Philodinida</taxon>
        <taxon>Philodinidae</taxon>
        <taxon>Rotaria</taxon>
    </lineage>
</organism>
<keyword evidence="5" id="KW-0460">Magnesium</keyword>
<comment type="cofactor">
    <cofactor evidence="1">
        <name>Mg(2+)</name>
        <dbReference type="ChEBI" id="CHEBI:18420"/>
    </cofactor>
</comment>
<evidence type="ECO:0000256" key="1">
    <source>
        <dbReference type="ARBA" id="ARBA00001946"/>
    </source>
</evidence>
<keyword evidence="4" id="KW-0479">Metal-binding</keyword>
<dbReference type="GO" id="GO:0016779">
    <property type="term" value="F:nucleotidyltransferase activity"/>
    <property type="evidence" value="ECO:0007669"/>
    <property type="project" value="UniProtKB-KW"/>
</dbReference>
<keyword evidence="2" id="KW-0819">tRNA processing</keyword>
<evidence type="ECO:0000313" key="7">
    <source>
        <dbReference type="EMBL" id="CAF4216844.1"/>
    </source>
</evidence>
<accession>A0A8S3GZC7</accession>
<comment type="caution">
    <text evidence="8">The sequence shown here is derived from an EMBL/GenBank/DDBJ whole genome shotgun (WGS) entry which is preliminary data.</text>
</comment>
<dbReference type="PANTHER" id="PTHR46173">
    <property type="entry name" value="CCA TRNA NUCLEOTIDYLTRANSFERASE 1, MITOCHONDRIAL"/>
    <property type="match status" value="1"/>
</dbReference>
<dbReference type="Proteomes" id="UP000681967">
    <property type="component" value="Unassembled WGS sequence"/>
</dbReference>